<dbReference type="InterPro" id="IPR003386">
    <property type="entry name" value="LACT/PDAT_acylTrfase"/>
</dbReference>
<gene>
    <name evidence="1" type="ORF">A3A20_01975</name>
</gene>
<comment type="caution">
    <text evidence="1">The sequence shown here is derived from an EMBL/GenBank/DDBJ whole genome shotgun (WGS) entry which is preliminary data.</text>
</comment>
<dbReference type="STRING" id="1802557.A3A20_01975"/>
<dbReference type="GO" id="GO:0006629">
    <property type="term" value="P:lipid metabolic process"/>
    <property type="evidence" value="ECO:0007669"/>
    <property type="project" value="InterPro"/>
</dbReference>
<proteinExistence type="predicted"/>
<dbReference type="Proteomes" id="UP000178946">
    <property type="component" value="Unassembled WGS sequence"/>
</dbReference>
<dbReference type="Pfam" id="PF02450">
    <property type="entry name" value="LCAT"/>
    <property type="match status" value="1"/>
</dbReference>
<sequence length="1186" mass="132450">MNIEKLLLFSLIVVIFWTGIWEINIAFANFSDDFEAYEVDSLLSDTADWECSGSSVWRITDQDFNTGTRSVGRIENTGHSRHCWRNFEVTKSGVFKLSIKRPSTFGFEGPAFELRTGPGTSGDFVANFAYSNDRTISCNAPGFSFTCGTWTPNEWQEHGIAWNSVNNKIRWFMNGEWTEFKSSDIPAPASATISCCTSGHEGVFLDDIKFTPGIKNLEITEPPSTEISESPSNFVIQFDTDATNWNGKVDVQVRELTDPFRDTGMLSGYQSFTFSSAGTKTVAFTNPLNFLPSGRYKLTVRVFASVPGGDFLELDNISRIFRLPSGFFTDLDEDFEAYEVGQQLGKQDNWECNESIETHRWFVNDENVFSGARAIRKMGAHDAICRRNFDNVSNGQIFFAANHAQADPFSRLAFSVRNAAGNINDQFGGSEDRIGLINLRGDGTVECHTIESSSVCGTHNIGEWAQYGIEWDGILGRVRFNVNGEWTDWFDSNNARDGAEFYFLAAGAGSGNTQVMFIDDIRFAFVTPEPEQLNPVIIVPGLLGSWQKDGEWIIDPIFRKYDELIRLLDVSGYTPDVDLFTFPYDWQQGVSLSSDQLAAKIVEIRSICQCQKVDIIAHSMGGLVARSYAQSGDYQNDIDQIIFLGTSHEGLSWAYLLWEGGEITPQIFSLGFDKIMELYLNWKSIISFAGSKFAYIQNAILSIKDLLPTYDYLKDADTEILRNYPDNYPVNFFLELLNSSLSENRLSERGIRITNIVGNIEPNFIDGKLVDETLGTIRVVDRPNLLPKWEHGFPENFDVPFTDHGLEFDEGDRRVTLESASHNFSSTVISRADRNLHANLPVVAWQQIHEALFGIPSPERGVPIVIEESLIIPIFSPADIQIIDPLGRRIGKDFSIGQEINEIPFAFYSGFNSDLEFIFIPNPLDGEYQIKVQGTDEGSYEVQSAFVNDATSTVATFMANIQESLVQNLSFVFNVSSPELTTIQPEDTTPPIITSTQIPSEVLLNSPPLTFNFSAQDDLTGVFSISATLNDQSITNGSAINFDIPGTYFIEIVAEDFVGNVATETIIFDVIYEFGGFLPPVKADGSGIYKLGRTLPVKFQLADVSGQFISTATATLTLAKVQDESIGNEETPLSTSAADTDNIFRYDSENNQYIYNLSTDMMSVGTWQLRINLDDDRHYTVFISIK</sequence>
<dbReference type="GO" id="GO:0008374">
    <property type="term" value="F:O-acyltransferase activity"/>
    <property type="evidence" value="ECO:0007669"/>
    <property type="project" value="InterPro"/>
</dbReference>
<protein>
    <recommendedName>
        <fullName evidence="3">Lecithin:cholesterol acyltransferase</fullName>
    </recommendedName>
</protein>
<accession>A0A1F8DT98</accession>
<dbReference type="EMBL" id="MGIR01000001">
    <property type="protein sequence ID" value="OGM91682.1"/>
    <property type="molecule type" value="Genomic_DNA"/>
</dbReference>
<dbReference type="Gene3D" id="3.40.50.1820">
    <property type="entry name" value="alpha/beta hydrolase"/>
    <property type="match status" value="1"/>
</dbReference>
<organism evidence="1 2">
    <name type="scientific">Candidatus Wolfebacteria bacterium RIFCSPLOWO2_01_FULL_45_19</name>
    <dbReference type="NCBI Taxonomy" id="1802557"/>
    <lineage>
        <taxon>Bacteria</taxon>
        <taxon>Candidatus Wolfeibacteriota</taxon>
    </lineage>
</organism>
<dbReference type="InterPro" id="IPR029058">
    <property type="entry name" value="AB_hydrolase_fold"/>
</dbReference>
<dbReference type="AlphaFoldDB" id="A0A1F8DT98"/>
<evidence type="ECO:0000313" key="2">
    <source>
        <dbReference type="Proteomes" id="UP000178946"/>
    </source>
</evidence>
<name>A0A1F8DT98_9BACT</name>
<evidence type="ECO:0000313" key="1">
    <source>
        <dbReference type="EMBL" id="OGM91682.1"/>
    </source>
</evidence>
<reference evidence="1 2" key="1">
    <citation type="journal article" date="2016" name="Nat. Commun.">
        <title>Thousands of microbial genomes shed light on interconnected biogeochemical processes in an aquifer system.</title>
        <authorList>
            <person name="Anantharaman K."/>
            <person name="Brown C.T."/>
            <person name="Hug L.A."/>
            <person name="Sharon I."/>
            <person name="Castelle C.J."/>
            <person name="Probst A.J."/>
            <person name="Thomas B.C."/>
            <person name="Singh A."/>
            <person name="Wilkins M.J."/>
            <person name="Karaoz U."/>
            <person name="Brodie E.L."/>
            <person name="Williams K.H."/>
            <person name="Hubbard S.S."/>
            <person name="Banfield J.F."/>
        </authorList>
    </citation>
    <scope>NUCLEOTIDE SEQUENCE [LARGE SCALE GENOMIC DNA]</scope>
</reference>
<dbReference type="NCBIfam" id="NF038114">
    <property type="entry name" value="rightmost"/>
    <property type="match status" value="1"/>
</dbReference>
<dbReference type="SUPFAM" id="SSF53474">
    <property type="entry name" value="alpha/beta-Hydrolases"/>
    <property type="match status" value="1"/>
</dbReference>
<evidence type="ECO:0008006" key="3">
    <source>
        <dbReference type="Google" id="ProtNLM"/>
    </source>
</evidence>